<feature type="non-terminal residue" evidence="2">
    <location>
        <position position="205"/>
    </location>
</feature>
<accession>A0A9P6QYW7</accession>
<proteinExistence type="predicted"/>
<comment type="caution">
    <text evidence="2">The sequence shown here is derived from an EMBL/GenBank/DDBJ whole genome shotgun (WGS) entry which is preliminary data.</text>
</comment>
<evidence type="ECO:0000256" key="1">
    <source>
        <dbReference type="SAM" id="MobiDB-lite"/>
    </source>
</evidence>
<dbReference type="AlphaFoldDB" id="A0A9P6QYW7"/>
<dbReference type="Proteomes" id="UP000738325">
    <property type="component" value="Unassembled WGS sequence"/>
</dbReference>
<evidence type="ECO:0000313" key="2">
    <source>
        <dbReference type="EMBL" id="KAG0301362.1"/>
    </source>
</evidence>
<feature type="region of interest" description="Disordered" evidence="1">
    <location>
        <begin position="33"/>
        <end position="64"/>
    </location>
</feature>
<evidence type="ECO:0000313" key="3">
    <source>
        <dbReference type="Proteomes" id="UP000738325"/>
    </source>
</evidence>
<keyword evidence="3" id="KW-1185">Reference proteome</keyword>
<organism evidence="2 3">
    <name type="scientific">Dissophora globulifera</name>
    <dbReference type="NCBI Taxonomy" id="979702"/>
    <lineage>
        <taxon>Eukaryota</taxon>
        <taxon>Fungi</taxon>
        <taxon>Fungi incertae sedis</taxon>
        <taxon>Mucoromycota</taxon>
        <taxon>Mortierellomycotina</taxon>
        <taxon>Mortierellomycetes</taxon>
        <taxon>Mortierellales</taxon>
        <taxon>Mortierellaceae</taxon>
        <taxon>Dissophora</taxon>
    </lineage>
</organism>
<gene>
    <name evidence="2" type="ORF">BGZ99_003448</name>
</gene>
<protein>
    <submittedName>
        <fullName evidence="2">Uncharacterized protein</fullName>
    </submittedName>
</protein>
<reference evidence="2" key="1">
    <citation type="journal article" date="2020" name="Fungal Divers.">
        <title>Resolving the Mortierellaceae phylogeny through synthesis of multi-gene phylogenetics and phylogenomics.</title>
        <authorList>
            <person name="Vandepol N."/>
            <person name="Liber J."/>
            <person name="Desiro A."/>
            <person name="Na H."/>
            <person name="Kennedy M."/>
            <person name="Barry K."/>
            <person name="Grigoriev I.V."/>
            <person name="Miller A.N."/>
            <person name="O'Donnell K."/>
            <person name="Stajich J.E."/>
            <person name="Bonito G."/>
        </authorList>
    </citation>
    <scope>NUCLEOTIDE SEQUENCE</scope>
    <source>
        <strain evidence="2">REB-010B</strain>
    </source>
</reference>
<feature type="region of interest" description="Disordered" evidence="1">
    <location>
        <begin position="1"/>
        <end position="21"/>
    </location>
</feature>
<name>A0A9P6QYW7_9FUNG</name>
<dbReference type="EMBL" id="JAAAIP010002184">
    <property type="protein sequence ID" value="KAG0301362.1"/>
    <property type="molecule type" value="Genomic_DNA"/>
</dbReference>
<sequence>MLHHRDNDSPTQPHHHQPQDTGRVSAIDFIDSQPGHSARRRTLSADFTLPEGDHPRRISIGMLPPPSFAESELLTIQRRQINPRFLEVNDDGRMIKWVESSNSKSATGPKEDEWEFAGWGSTYFLDVTRADADRASQRKGRTLVGVLQGIGIAGNDVVGSVFYAVGPVTVAARQYAPISMLLVSILLHPMKAIMNELAAALPFNG</sequence>
<dbReference type="OrthoDB" id="1718410at2759"/>